<evidence type="ECO:0000313" key="3">
    <source>
        <dbReference type="Proteomes" id="UP000275846"/>
    </source>
</evidence>
<dbReference type="PANTHER" id="PTHR37984">
    <property type="entry name" value="PROTEIN CBG26694"/>
    <property type="match status" value="1"/>
</dbReference>
<gene>
    <name evidence="2" type="ORF">SSLN_LOCUS15210</name>
</gene>
<dbReference type="Pfam" id="PF00078">
    <property type="entry name" value="RVT_1"/>
    <property type="match status" value="1"/>
</dbReference>
<feature type="domain" description="Reverse transcriptase" evidence="1">
    <location>
        <begin position="36"/>
        <end position="105"/>
    </location>
</feature>
<accession>A0A3P7D4L7</accession>
<dbReference type="PANTHER" id="PTHR37984:SF5">
    <property type="entry name" value="PROTEIN NYNRIN-LIKE"/>
    <property type="match status" value="1"/>
</dbReference>
<dbReference type="SUPFAM" id="SSF56672">
    <property type="entry name" value="DNA/RNA polymerases"/>
    <property type="match status" value="1"/>
</dbReference>
<evidence type="ECO:0000259" key="1">
    <source>
        <dbReference type="Pfam" id="PF00078"/>
    </source>
</evidence>
<reference evidence="2 3" key="1">
    <citation type="submission" date="2018-11" db="EMBL/GenBank/DDBJ databases">
        <authorList>
            <consortium name="Pathogen Informatics"/>
        </authorList>
    </citation>
    <scope>NUCLEOTIDE SEQUENCE [LARGE SCALE GENOMIC DNA]</scope>
    <source>
        <strain evidence="2 3">NST_G2</strain>
    </source>
</reference>
<dbReference type="Gene3D" id="3.30.70.270">
    <property type="match status" value="1"/>
</dbReference>
<proteinExistence type="predicted"/>
<dbReference type="AlphaFoldDB" id="A0A3P7D4L7"/>
<name>A0A3P7D4L7_SCHSO</name>
<dbReference type="InterPro" id="IPR043502">
    <property type="entry name" value="DNA/RNA_pol_sf"/>
</dbReference>
<organism evidence="2 3">
    <name type="scientific">Schistocephalus solidus</name>
    <name type="common">Tapeworm</name>
    <dbReference type="NCBI Taxonomy" id="70667"/>
    <lineage>
        <taxon>Eukaryota</taxon>
        <taxon>Metazoa</taxon>
        <taxon>Spiralia</taxon>
        <taxon>Lophotrochozoa</taxon>
        <taxon>Platyhelminthes</taxon>
        <taxon>Cestoda</taxon>
        <taxon>Eucestoda</taxon>
        <taxon>Diphyllobothriidea</taxon>
        <taxon>Diphyllobothriidae</taxon>
        <taxon>Schistocephalus</taxon>
    </lineage>
</organism>
<dbReference type="InterPro" id="IPR050951">
    <property type="entry name" value="Retrovirus_Pol_polyprotein"/>
</dbReference>
<dbReference type="EMBL" id="UYSU01039695">
    <property type="protein sequence ID" value="VDM01596.1"/>
    <property type="molecule type" value="Genomic_DNA"/>
</dbReference>
<keyword evidence="3" id="KW-1185">Reference proteome</keyword>
<dbReference type="InterPro" id="IPR000477">
    <property type="entry name" value="RT_dom"/>
</dbReference>
<protein>
    <recommendedName>
        <fullName evidence="1">Reverse transcriptase domain-containing protein</fullName>
    </recommendedName>
</protein>
<dbReference type="FunFam" id="3.30.70.270:FF:000003">
    <property type="entry name" value="Transposon Ty3-G Gag-Pol polyprotein"/>
    <property type="match status" value="1"/>
</dbReference>
<evidence type="ECO:0000313" key="2">
    <source>
        <dbReference type="EMBL" id="VDM01596.1"/>
    </source>
</evidence>
<dbReference type="Proteomes" id="UP000275846">
    <property type="component" value="Unassembled WGS sequence"/>
</dbReference>
<dbReference type="InterPro" id="IPR043128">
    <property type="entry name" value="Rev_trsase/Diguanyl_cyclase"/>
</dbReference>
<sequence>MNGGKVFARIDLSEAYLQLLVDEAAQEMLTINTHKAPNIFQQLMDTMLTNVPGTVADLDEILVVGRTDEERLQRLDKVMENLIDYGLKINFEKNEFLRKKIHYLGRSPSEGFGRKNFALNACRQNTQKGRKKLQSNRKRGTGDHLCSTEISSTFPILLSYDFTIQYVPTQKFGAPDALSRLSVSDENQEDVVIASTLIRDDEEFRGVIRQVPLKAEHIRATTTADPLLQSTKSTTRAMAGGDETVD</sequence>
<dbReference type="OrthoDB" id="3863715at2759"/>
<dbReference type="STRING" id="70667.A0A3P7D4L7"/>